<evidence type="ECO:0000259" key="1">
    <source>
        <dbReference type="Pfam" id="PF13472"/>
    </source>
</evidence>
<evidence type="ECO:0000313" key="2">
    <source>
        <dbReference type="EMBL" id="GAA1720137.1"/>
    </source>
</evidence>
<dbReference type="PANTHER" id="PTHR30383:SF5">
    <property type="entry name" value="SGNH HYDROLASE-TYPE ESTERASE DOMAIN-CONTAINING PROTEIN"/>
    <property type="match status" value="1"/>
</dbReference>
<dbReference type="PROSITE" id="PS01098">
    <property type="entry name" value="LIPASE_GDSL_SER"/>
    <property type="match status" value="1"/>
</dbReference>
<dbReference type="EMBL" id="BAAAPM010000003">
    <property type="protein sequence ID" value="GAA1720137.1"/>
    <property type="molecule type" value="Genomic_DNA"/>
</dbReference>
<dbReference type="InterPro" id="IPR008265">
    <property type="entry name" value="Lipase_GDSL_AS"/>
</dbReference>
<dbReference type="InterPro" id="IPR051532">
    <property type="entry name" value="Ester_Hydrolysis_Enzymes"/>
</dbReference>
<dbReference type="InterPro" id="IPR013830">
    <property type="entry name" value="SGNH_hydro"/>
</dbReference>
<keyword evidence="3" id="KW-1185">Reference proteome</keyword>
<dbReference type="InterPro" id="IPR036514">
    <property type="entry name" value="SGNH_hydro_sf"/>
</dbReference>
<dbReference type="RefSeq" id="WP_344247168.1">
    <property type="nucleotide sequence ID" value="NZ_BAAAPM010000003.1"/>
</dbReference>
<dbReference type="Gene3D" id="3.40.50.1110">
    <property type="entry name" value="SGNH hydrolase"/>
    <property type="match status" value="1"/>
</dbReference>
<dbReference type="Proteomes" id="UP001501138">
    <property type="component" value="Unassembled WGS sequence"/>
</dbReference>
<proteinExistence type="predicted"/>
<evidence type="ECO:0000313" key="3">
    <source>
        <dbReference type="Proteomes" id="UP001501138"/>
    </source>
</evidence>
<gene>
    <name evidence="2" type="ORF">GCM10009809_14840</name>
</gene>
<keyword evidence="2" id="KW-0378">Hydrolase</keyword>
<sequence length="221" mass="23484">MTSSPAAPRLVFVGDSITDAGRDRADRASLGDGYVSLVARDLPDVDVVNVGIGGDRAVDLERRWERDVAPTAPDVLTVYVGVNDTWRRFDSDDETTAASFEATYRRLLARVLGGPRLILVEPFLLPVRDEQRGWLADLDGKRGVVRRLAAEVGAAVVPLHALLSRAAQDVGAAALAPDGVHPLPAASRLIADAWLEAYRAGAVEDDAAAPSTVDDGATVRP</sequence>
<protein>
    <submittedName>
        <fullName evidence="2">SGNH/GDSL hydrolase family protein</fullName>
    </submittedName>
</protein>
<dbReference type="GO" id="GO:0016787">
    <property type="term" value="F:hydrolase activity"/>
    <property type="evidence" value="ECO:0007669"/>
    <property type="project" value="UniProtKB-KW"/>
</dbReference>
<dbReference type="PANTHER" id="PTHR30383">
    <property type="entry name" value="THIOESTERASE 1/PROTEASE 1/LYSOPHOSPHOLIPASE L1"/>
    <property type="match status" value="1"/>
</dbReference>
<reference evidence="3" key="1">
    <citation type="journal article" date="2019" name="Int. J. Syst. Evol. Microbiol.">
        <title>The Global Catalogue of Microorganisms (GCM) 10K type strain sequencing project: providing services to taxonomists for standard genome sequencing and annotation.</title>
        <authorList>
            <consortium name="The Broad Institute Genomics Platform"/>
            <consortium name="The Broad Institute Genome Sequencing Center for Infectious Disease"/>
            <person name="Wu L."/>
            <person name="Ma J."/>
        </authorList>
    </citation>
    <scope>NUCLEOTIDE SEQUENCE [LARGE SCALE GENOMIC DNA]</scope>
    <source>
        <strain evidence="3">JCM 15589</strain>
    </source>
</reference>
<name>A0ABP4V8T9_9MICO</name>
<comment type="caution">
    <text evidence="2">The sequence shown here is derived from an EMBL/GenBank/DDBJ whole genome shotgun (WGS) entry which is preliminary data.</text>
</comment>
<dbReference type="SUPFAM" id="SSF52266">
    <property type="entry name" value="SGNH hydrolase"/>
    <property type="match status" value="1"/>
</dbReference>
<feature type="domain" description="SGNH hydrolase-type esterase" evidence="1">
    <location>
        <begin position="12"/>
        <end position="188"/>
    </location>
</feature>
<dbReference type="Pfam" id="PF13472">
    <property type="entry name" value="Lipase_GDSL_2"/>
    <property type="match status" value="1"/>
</dbReference>
<organism evidence="2 3">
    <name type="scientific">Isoptericola hypogeus</name>
    <dbReference type="NCBI Taxonomy" id="300179"/>
    <lineage>
        <taxon>Bacteria</taxon>
        <taxon>Bacillati</taxon>
        <taxon>Actinomycetota</taxon>
        <taxon>Actinomycetes</taxon>
        <taxon>Micrococcales</taxon>
        <taxon>Promicromonosporaceae</taxon>
        <taxon>Isoptericola</taxon>
    </lineage>
</organism>
<accession>A0ABP4V8T9</accession>
<dbReference type="CDD" id="cd01834">
    <property type="entry name" value="SGNH_hydrolase_like_2"/>
    <property type="match status" value="1"/>
</dbReference>